<name>A0A0R3PGA1_ANGCS</name>
<accession>A0A0R3PGA1</accession>
<reference evidence="1 2" key="2">
    <citation type="submission" date="2018-11" db="EMBL/GenBank/DDBJ databases">
        <authorList>
            <consortium name="Pathogen Informatics"/>
        </authorList>
    </citation>
    <scope>NUCLEOTIDE SEQUENCE [LARGE SCALE GENOMIC DNA]</scope>
    <source>
        <strain evidence="1 2">Costa Rica</strain>
    </source>
</reference>
<organism evidence="3">
    <name type="scientific">Angiostrongylus costaricensis</name>
    <name type="common">Nematode worm</name>
    <dbReference type="NCBI Taxonomy" id="334426"/>
    <lineage>
        <taxon>Eukaryota</taxon>
        <taxon>Metazoa</taxon>
        <taxon>Ecdysozoa</taxon>
        <taxon>Nematoda</taxon>
        <taxon>Chromadorea</taxon>
        <taxon>Rhabditida</taxon>
        <taxon>Rhabditina</taxon>
        <taxon>Rhabditomorpha</taxon>
        <taxon>Strongyloidea</taxon>
        <taxon>Metastrongylidae</taxon>
        <taxon>Angiostrongylus</taxon>
    </lineage>
</organism>
<dbReference type="WBParaSite" id="ACOC_0000328401-mRNA-1">
    <property type="protein sequence ID" value="ACOC_0000328401-mRNA-1"/>
    <property type="gene ID" value="ACOC_0000328401"/>
</dbReference>
<dbReference type="EMBL" id="UYYA01000934">
    <property type="protein sequence ID" value="VDM54870.1"/>
    <property type="molecule type" value="Genomic_DNA"/>
</dbReference>
<dbReference type="Proteomes" id="UP000267027">
    <property type="component" value="Unassembled WGS sequence"/>
</dbReference>
<evidence type="ECO:0000313" key="2">
    <source>
        <dbReference type="Proteomes" id="UP000267027"/>
    </source>
</evidence>
<keyword evidence="2" id="KW-1185">Reference proteome</keyword>
<reference evidence="3" key="1">
    <citation type="submission" date="2017-02" db="UniProtKB">
        <authorList>
            <consortium name="WormBaseParasite"/>
        </authorList>
    </citation>
    <scope>IDENTIFICATION</scope>
</reference>
<gene>
    <name evidence="1" type="ORF">ACOC_LOCUS3285</name>
</gene>
<evidence type="ECO:0000313" key="1">
    <source>
        <dbReference type="EMBL" id="VDM54870.1"/>
    </source>
</evidence>
<dbReference type="AlphaFoldDB" id="A0A0R3PGA1"/>
<evidence type="ECO:0000313" key="3">
    <source>
        <dbReference type="WBParaSite" id="ACOC_0000328401-mRNA-1"/>
    </source>
</evidence>
<sequence length="77" mass="9163">MATEEQQHYCREVVTRKAQVIVSKTFTRQTRMHAKDNGRQFVRRLLSVRDVTELRDLVVQKSSEYYNLSWKMTITGL</sequence>
<proteinExistence type="predicted"/>
<protein>
    <submittedName>
        <fullName evidence="3">Cullin domain-containing protein</fullName>
    </submittedName>
</protein>